<dbReference type="SUPFAM" id="SSF54695">
    <property type="entry name" value="POZ domain"/>
    <property type="match status" value="1"/>
</dbReference>
<dbReference type="OrthoDB" id="6359816at2759"/>
<dbReference type="PROSITE" id="PS50097">
    <property type="entry name" value="BTB"/>
    <property type="match status" value="1"/>
</dbReference>
<dbReference type="Proteomes" id="UP000886998">
    <property type="component" value="Unassembled WGS sequence"/>
</dbReference>
<evidence type="ECO:0000259" key="1">
    <source>
        <dbReference type="PROSITE" id="PS50097"/>
    </source>
</evidence>
<feature type="domain" description="BTB" evidence="1">
    <location>
        <begin position="190"/>
        <end position="216"/>
    </location>
</feature>
<comment type="caution">
    <text evidence="3">The sequence shown here is derived from an EMBL/GenBank/DDBJ whole genome shotgun (WGS) entry which is preliminary data.</text>
</comment>
<dbReference type="Gene3D" id="3.30.710.10">
    <property type="entry name" value="Potassium Channel Kv1.1, Chain A"/>
    <property type="match status" value="1"/>
</dbReference>
<dbReference type="Pfam" id="PF22486">
    <property type="entry name" value="MATH_2"/>
    <property type="match status" value="1"/>
</dbReference>
<dbReference type="InterPro" id="IPR000210">
    <property type="entry name" value="BTB/POZ_dom"/>
</dbReference>
<gene>
    <name evidence="3" type="primary">Tdpoz3_9</name>
    <name evidence="3" type="ORF">TNIN_230691</name>
</gene>
<organism evidence="3 4">
    <name type="scientific">Trichonephila inaurata madagascariensis</name>
    <dbReference type="NCBI Taxonomy" id="2747483"/>
    <lineage>
        <taxon>Eukaryota</taxon>
        <taxon>Metazoa</taxon>
        <taxon>Ecdysozoa</taxon>
        <taxon>Arthropoda</taxon>
        <taxon>Chelicerata</taxon>
        <taxon>Arachnida</taxon>
        <taxon>Araneae</taxon>
        <taxon>Araneomorphae</taxon>
        <taxon>Entelegynae</taxon>
        <taxon>Araneoidea</taxon>
        <taxon>Nephilidae</taxon>
        <taxon>Trichonephila</taxon>
        <taxon>Trichonephila inaurata</taxon>
    </lineage>
</organism>
<dbReference type="Pfam" id="PF00651">
    <property type="entry name" value="BTB"/>
    <property type="match status" value="1"/>
</dbReference>
<keyword evidence="4" id="KW-1185">Reference proteome</keyword>
<dbReference type="Gene3D" id="2.60.210.10">
    <property type="entry name" value="Apoptosis, Tumor Necrosis Factor Receptor Associated Protein 2, Chain A"/>
    <property type="match status" value="1"/>
</dbReference>
<dbReference type="InterPro" id="IPR008974">
    <property type="entry name" value="TRAF-like"/>
</dbReference>
<name>A0A8X6YCF7_9ARAC</name>
<dbReference type="InterPro" id="IPR002083">
    <property type="entry name" value="MATH/TRAF_dom"/>
</dbReference>
<dbReference type="AlphaFoldDB" id="A0A8X6YCF7"/>
<dbReference type="SUPFAM" id="SSF49599">
    <property type="entry name" value="TRAF domain-like"/>
    <property type="match status" value="1"/>
</dbReference>
<protein>
    <submittedName>
        <fullName evidence="3">TD and POZ domain-containing protein 3</fullName>
    </submittedName>
</protein>
<accession>A0A8X6YCF7</accession>
<evidence type="ECO:0000259" key="2">
    <source>
        <dbReference type="PROSITE" id="PS50144"/>
    </source>
</evidence>
<proteinExistence type="predicted"/>
<sequence>MGQQNSIPVTTTHGNYHVHRFQYMWNVPDFIKLVSSGKVGTPTCTQKLNLEIESKINEFTLILYTNGFNDRVKDYISLWLKKSSPDEMLLQFTCEIINLKGKTIRKKSIKERLSIESHLGWITFCRRSFLVDNAKNILKEENLILNCILEIFEERAIMNAETEDDDKQENKTLSEMAQNMKQLLQENNFYDITFKIDGKSFKAHKAILSTRSRVLKRCSNHL</sequence>
<dbReference type="InterPro" id="IPR011333">
    <property type="entry name" value="SKP1/BTB/POZ_sf"/>
</dbReference>
<feature type="domain" description="MATH" evidence="2">
    <location>
        <begin position="20"/>
        <end position="149"/>
    </location>
</feature>
<evidence type="ECO:0000313" key="3">
    <source>
        <dbReference type="EMBL" id="GFY69522.1"/>
    </source>
</evidence>
<dbReference type="CDD" id="cd18186">
    <property type="entry name" value="BTB_POZ_ZBTB_KLHL-like"/>
    <property type="match status" value="1"/>
</dbReference>
<reference evidence="3" key="1">
    <citation type="submission" date="2020-08" db="EMBL/GenBank/DDBJ databases">
        <title>Multicomponent nature underlies the extraordinary mechanical properties of spider dragline silk.</title>
        <authorList>
            <person name="Kono N."/>
            <person name="Nakamura H."/>
            <person name="Mori M."/>
            <person name="Yoshida Y."/>
            <person name="Ohtoshi R."/>
            <person name="Malay A.D."/>
            <person name="Moran D.A.P."/>
            <person name="Tomita M."/>
            <person name="Numata K."/>
            <person name="Arakawa K."/>
        </authorList>
    </citation>
    <scope>NUCLEOTIDE SEQUENCE</scope>
</reference>
<dbReference type="PROSITE" id="PS50144">
    <property type="entry name" value="MATH"/>
    <property type="match status" value="1"/>
</dbReference>
<evidence type="ECO:0000313" key="4">
    <source>
        <dbReference type="Proteomes" id="UP000886998"/>
    </source>
</evidence>
<dbReference type="EMBL" id="BMAV01017677">
    <property type="protein sequence ID" value="GFY69522.1"/>
    <property type="molecule type" value="Genomic_DNA"/>
</dbReference>